<gene>
    <name evidence="2" type="ORF">ACFQE1_07285</name>
</gene>
<keyword evidence="2" id="KW-0808">Transferase</keyword>
<feature type="non-terminal residue" evidence="2">
    <location>
        <position position="323"/>
    </location>
</feature>
<dbReference type="Gene3D" id="3.40.50.2000">
    <property type="entry name" value="Glycogen Phosphorylase B"/>
    <property type="match status" value="2"/>
</dbReference>
<evidence type="ECO:0000313" key="2">
    <source>
        <dbReference type="EMBL" id="MFC6724180.1"/>
    </source>
</evidence>
<keyword evidence="3" id="KW-1185">Reference proteome</keyword>
<accession>A0ABD5RXZ7</accession>
<dbReference type="GO" id="GO:0016757">
    <property type="term" value="F:glycosyltransferase activity"/>
    <property type="evidence" value="ECO:0007669"/>
    <property type="project" value="UniProtKB-KW"/>
</dbReference>
<name>A0ABD5RXZ7_9EURY</name>
<dbReference type="Pfam" id="PF13439">
    <property type="entry name" value="Glyco_transf_4"/>
    <property type="match status" value="1"/>
</dbReference>
<dbReference type="SUPFAM" id="SSF53756">
    <property type="entry name" value="UDP-Glycosyltransferase/glycogen phosphorylase"/>
    <property type="match status" value="1"/>
</dbReference>
<protein>
    <submittedName>
        <fullName evidence="2">Glycosyltransferase family 4 protein</fullName>
        <ecNumber evidence="2">2.4.-.-</ecNumber>
    </submittedName>
</protein>
<feature type="domain" description="Glycosyltransferase subfamily 4-like N-terminal" evidence="1">
    <location>
        <begin position="14"/>
        <end position="143"/>
    </location>
</feature>
<comment type="caution">
    <text evidence="2">The sequence shown here is derived from an EMBL/GenBank/DDBJ whole genome shotgun (WGS) entry which is preliminary data.</text>
</comment>
<dbReference type="CDD" id="cd03801">
    <property type="entry name" value="GT4_PimA-like"/>
    <property type="match status" value="1"/>
</dbReference>
<dbReference type="PANTHER" id="PTHR12526:SF637">
    <property type="entry name" value="GLYCOSYLTRANSFERASE EPSF-RELATED"/>
    <property type="match status" value="1"/>
</dbReference>
<evidence type="ECO:0000313" key="3">
    <source>
        <dbReference type="Proteomes" id="UP001596328"/>
    </source>
</evidence>
<sequence>MRVLNLTTNRTARFYVQQVEALEARGVRQTTLSPPGDQYMEMDSDETRSPLDYVRFAPEVLAHTRGDYDLVHANYGLSVPPALLQSRLPVVLSLWGSDLMGEYGWLSKRLARRCDAVIVMSQEMADLLPCDAYVIPHGVNFDRFRPISQADALTATGWDPDVKNVLFPYPPNREVKNYPLAERVVRAADEVLDDDVEIRTISGIAHEDMHRYYNAADAMLMTSRHEGSPNSVKEALACNTPIVSLDVGDVPEQLSGVTNAAVCESEADLVAQLTRVLRTGERSNGREVVRELNLDHMADRILEVYETVLDEQAADAGQHRVPA</sequence>
<dbReference type="Pfam" id="PF13692">
    <property type="entry name" value="Glyco_trans_1_4"/>
    <property type="match status" value="1"/>
</dbReference>
<reference evidence="2 3" key="1">
    <citation type="journal article" date="2019" name="Int. J. Syst. Evol. Microbiol.">
        <title>The Global Catalogue of Microorganisms (GCM) 10K type strain sequencing project: providing services to taxonomists for standard genome sequencing and annotation.</title>
        <authorList>
            <consortium name="The Broad Institute Genomics Platform"/>
            <consortium name="The Broad Institute Genome Sequencing Center for Infectious Disease"/>
            <person name="Wu L."/>
            <person name="Ma J."/>
        </authorList>
    </citation>
    <scope>NUCLEOTIDE SEQUENCE [LARGE SCALE GENOMIC DNA]</scope>
    <source>
        <strain evidence="2 3">NBRC 111368</strain>
    </source>
</reference>
<dbReference type="PANTHER" id="PTHR12526">
    <property type="entry name" value="GLYCOSYLTRANSFERASE"/>
    <property type="match status" value="1"/>
</dbReference>
<dbReference type="EC" id="2.4.-.-" evidence="2"/>
<proteinExistence type="predicted"/>
<dbReference type="InterPro" id="IPR028098">
    <property type="entry name" value="Glyco_trans_4-like_N"/>
</dbReference>
<dbReference type="Proteomes" id="UP001596328">
    <property type="component" value="Unassembled WGS sequence"/>
</dbReference>
<dbReference type="AlphaFoldDB" id="A0ABD5RXZ7"/>
<dbReference type="EMBL" id="JBHSWU010000116">
    <property type="protein sequence ID" value="MFC6724180.1"/>
    <property type="molecule type" value="Genomic_DNA"/>
</dbReference>
<keyword evidence="2" id="KW-0328">Glycosyltransferase</keyword>
<organism evidence="2 3">
    <name type="scientific">Halobium palmae</name>
    <dbReference type="NCBI Taxonomy" id="1776492"/>
    <lineage>
        <taxon>Archaea</taxon>
        <taxon>Methanobacteriati</taxon>
        <taxon>Methanobacteriota</taxon>
        <taxon>Stenosarchaea group</taxon>
        <taxon>Halobacteria</taxon>
        <taxon>Halobacteriales</taxon>
        <taxon>Haloferacaceae</taxon>
        <taxon>Halobium</taxon>
    </lineage>
</organism>
<evidence type="ECO:0000259" key="1">
    <source>
        <dbReference type="Pfam" id="PF13439"/>
    </source>
</evidence>